<dbReference type="AlphaFoldDB" id="A0AAW2L7H2"/>
<evidence type="ECO:0000313" key="7">
    <source>
        <dbReference type="EMBL" id="KAL0314944.1"/>
    </source>
</evidence>
<reference evidence="7" key="2">
    <citation type="journal article" date="2024" name="Plant">
        <title>Genomic evolution and insights into agronomic trait innovations of Sesamum species.</title>
        <authorList>
            <person name="Miao H."/>
            <person name="Wang L."/>
            <person name="Qu L."/>
            <person name="Liu H."/>
            <person name="Sun Y."/>
            <person name="Le M."/>
            <person name="Wang Q."/>
            <person name="Wei S."/>
            <person name="Zheng Y."/>
            <person name="Lin W."/>
            <person name="Duan Y."/>
            <person name="Cao H."/>
            <person name="Xiong S."/>
            <person name="Wang X."/>
            <person name="Wei L."/>
            <person name="Li C."/>
            <person name="Ma Q."/>
            <person name="Ju M."/>
            <person name="Zhao R."/>
            <person name="Li G."/>
            <person name="Mu C."/>
            <person name="Tian Q."/>
            <person name="Mei H."/>
            <person name="Zhang T."/>
            <person name="Gao T."/>
            <person name="Zhang H."/>
        </authorList>
    </citation>
    <scope>NUCLEOTIDE SEQUENCE</scope>
    <source>
        <strain evidence="7">G01</strain>
    </source>
</reference>
<dbReference type="Pfam" id="PF00067">
    <property type="entry name" value="p450"/>
    <property type="match status" value="1"/>
</dbReference>
<keyword evidence="3" id="KW-0479">Metal-binding</keyword>
<evidence type="ECO:0000256" key="6">
    <source>
        <dbReference type="ARBA" id="ARBA00023033"/>
    </source>
</evidence>
<sequence length="171" mass="19884">MEWALSLLLNNPHVLRKAQLEIDNHIGRDRLIDEADIAELPYLRCIMNETLRLYPAGPLLIPRESSEQCTVGGYRIPAGTMLLVNAWAIHNDPKNWEDAREFKPERFEGLEGNRDGFKLIPFGSGRRRRWPCGWWGSDWDLLFSASIGKELGKNWLAWLKVWDYRCPKLSH</sequence>
<protein>
    <submittedName>
        <fullName evidence="7">Cytochrome</fullName>
    </submittedName>
</protein>
<evidence type="ECO:0000256" key="1">
    <source>
        <dbReference type="ARBA" id="ARBA00004167"/>
    </source>
</evidence>
<keyword evidence="6" id="KW-0503">Monooxygenase</keyword>
<dbReference type="GO" id="GO:0005506">
    <property type="term" value="F:iron ion binding"/>
    <property type="evidence" value="ECO:0007669"/>
    <property type="project" value="InterPro"/>
</dbReference>
<keyword evidence="5" id="KW-0408">Iron</keyword>
<dbReference type="InterPro" id="IPR001128">
    <property type="entry name" value="Cyt_P450"/>
</dbReference>
<name>A0AAW2L7H2_9LAMI</name>
<dbReference type="InterPro" id="IPR002401">
    <property type="entry name" value="Cyt_P450_E_grp-I"/>
</dbReference>
<comment type="caution">
    <text evidence="7">The sequence shown here is derived from an EMBL/GenBank/DDBJ whole genome shotgun (WGS) entry which is preliminary data.</text>
</comment>
<dbReference type="GO" id="GO:0020037">
    <property type="term" value="F:heme binding"/>
    <property type="evidence" value="ECO:0007669"/>
    <property type="project" value="InterPro"/>
</dbReference>
<accession>A0AAW2L7H2</accession>
<gene>
    <name evidence="7" type="ORF">Sangu_2338800</name>
</gene>
<proteinExistence type="predicted"/>
<evidence type="ECO:0000256" key="4">
    <source>
        <dbReference type="ARBA" id="ARBA00023002"/>
    </source>
</evidence>
<dbReference type="GO" id="GO:0016705">
    <property type="term" value="F:oxidoreductase activity, acting on paired donors, with incorporation or reduction of molecular oxygen"/>
    <property type="evidence" value="ECO:0007669"/>
    <property type="project" value="InterPro"/>
</dbReference>
<dbReference type="Gene3D" id="1.10.630.10">
    <property type="entry name" value="Cytochrome P450"/>
    <property type="match status" value="1"/>
</dbReference>
<dbReference type="EMBL" id="JACGWK010000015">
    <property type="protein sequence ID" value="KAL0314944.1"/>
    <property type="molecule type" value="Genomic_DNA"/>
</dbReference>
<evidence type="ECO:0000256" key="5">
    <source>
        <dbReference type="ARBA" id="ARBA00023004"/>
    </source>
</evidence>
<evidence type="ECO:0000256" key="3">
    <source>
        <dbReference type="ARBA" id="ARBA00022723"/>
    </source>
</evidence>
<dbReference type="InterPro" id="IPR036396">
    <property type="entry name" value="Cyt_P450_sf"/>
</dbReference>
<keyword evidence="4" id="KW-0560">Oxidoreductase</keyword>
<dbReference type="GO" id="GO:0016020">
    <property type="term" value="C:membrane"/>
    <property type="evidence" value="ECO:0007669"/>
    <property type="project" value="UniProtKB-SubCell"/>
</dbReference>
<dbReference type="PANTHER" id="PTHR47947">
    <property type="entry name" value="CYTOCHROME P450 82C3-RELATED"/>
    <property type="match status" value="1"/>
</dbReference>
<reference evidence="7" key="1">
    <citation type="submission" date="2020-06" db="EMBL/GenBank/DDBJ databases">
        <authorList>
            <person name="Li T."/>
            <person name="Hu X."/>
            <person name="Zhang T."/>
            <person name="Song X."/>
            <person name="Zhang H."/>
            <person name="Dai N."/>
            <person name="Sheng W."/>
            <person name="Hou X."/>
            <person name="Wei L."/>
        </authorList>
    </citation>
    <scope>NUCLEOTIDE SEQUENCE</scope>
    <source>
        <strain evidence="7">G01</strain>
        <tissue evidence="7">Leaf</tissue>
    </source>
</reference>
<evidence type="ECO:0000256" key="2">
    <source>
        <dbReference type="ARBA" id="ARBA00022617"/>
    </source>
</evidence>
<dbReference type="PRINTS" id="PR00463">
    <property type="entry name" value="EP450I"/>
</dbReference>
<organism evidence="7">
    <name type="scientific">Sesamum angustifolium</name>
    <dbReference type="NCBI Taxonomy" id="2727405"/>
    <lineage>
        <taxon>Eukaryota</taxon>
        <taxon>Viridiplantae</taxon>
        <taxon>Streptophyta</taxon>
        <taxon>Embryophyta</taxon>
        <taxon>Tracheophyta</taxon>
        <taxon>Spermatophyta</taxon>
        <taxon>Magnoliopsida</taxon>
        <taxon>eudicotyledons</taxon>
        <taxon>Gunneridae</taxon>
        <taxon>Pentapetalae</taxon>
        <taxon>asterids</taxon>
        <taxon>lamiids</taxon>
        <taxon>Lamiales</taxon>
        <taxon>Pedaliaceae</taxon>
        <taxon>Sesamum</taxon>
    </lineage>
</organism>
<comment type="subcellular location">
    <subcellularLocation>
        <location evidence="1">Membrane</location>
        <topology evidence="1">Single-pass membrane protein</topology>
    </subcellularLocation>
</comment>
<dbReference type="GO" id="GO:0004497">
    <property type="term" value="F:monooxygenase activity"/>
    <property type="evidence" value="ECO:0007669"/>
    <property type="project" value="UniProtKB-KW"/>
</dbReference>
<dbReference type="SUPFAM" id="SSF48264">
    <property type="entry name" value="Cytochrome P450"/>
    <property type="match status" value="1"/>
</dbReference>
<dbReference type="InterPro" id="IPR050651">
    <property type="entry name" value="Plant_Cytochrome_P450_Monoox"/>
</dbReference>
<keyword evidence="2" id="KW-0349">Heme</keyword>
<dbReference type="PANTHER" id="PTHR47947:SF24">
    <property type="entry name" value="ISOFLAVONE 2'-HYDROXYLASE-LIKE"/>
    <property type="match status" value="1"/>
</dbReference>
<dbReference type="PRINTS" id="PR00385">
    <property type="entry name" value="P450"/>
</dbReference>